<dbReference type="Proteomes" id="UP001165498">
    <property type="component" value="Unassembled WGS sequence"/>
</dbReference>
<feature type="region of interest" description="Disordered" evidence="1">
    <location>
        <begin position="1"/>
        <end position="27"/>
    </location>
</feature>
<gene>
    <name evidence="2" type="ORF">NM961_08205</name>
</gene>
<proteinExistence type="predicted"/>
<protein>
    <recommendedName>
        <fullName evidence="4">DUF3077 family protein</fullName>
    </recommendedName>
</protein>
<name>A0ABT1QQV7_9GAMM</name>
<comment type="caution">
    <text evidence="2">The sequence shown here is derived from an EMBL/GenBank/DDBJ whole genome shotgun (WGS) entry which is preliminary data.</text>
</comment>
<evidence type="ECO:0000313" key="2">
    <source>
        <dbReference type="EMBL" id="MCQ4164690.1"/>
    </source>
</evidence>
<evidence type="ECO:0008006" key="4">
    <source>
        <dbReference type="Google" id="ProtNLM"/>
    </source>
</evidence>
<reference evidence="2" key="1">
    <citation type="submission" date="2022-07" db="EMBL/GenBank/DDBJ databases">
        <title>Tahibacter sp., a new gammaproteobacterium isolated from the silt sample collected at pig farm.</title>
        <authorList>
            <person name="Chen H."/>
        </authorList>
    </citation>
    <scope>NUCLEOTIDE SEQUENCE</scope>
    <source>
        <strain evidence="2">P2K</strain>
    </source>
</reference>
<feature type="compositionally biased region" description="Polar residues" evidence="1">
    <location>
        <begin position="1"/>
        <end position="10"/>
    </location>
</feature>
<evidence type="ECO:0000256" key="1">
    <source>
        <dbReference type="SAM" id="MobiDB-lite"/>
    </source>
</evidence>
<evidence type="ECO:0000313" key="3">
    <source>
        <dbReference type="Proteomes" id="UP001165498"/>
    </source>
</evidence>
<dbReference type="EMBL" id="JANFQO010000006">
    <property type="protein sequence ID" value="MCQ4164690.1"/>
    <property type="molecule type" value="Genomic_DNA"/>
</dbReference>
<accession>A0ABT1QQV7</accession>
<organism evidence="2 3">
    <name type="scientific">Tahibacter harae</name>
    <dbReference type="NCBI Taxonomy" id="2963937"/>
    <lineage>
        <taxon>Bacteria</taxon>
        <taxon>Pseudomonadati</taxon>
        <taxon>Pseudomonadota</taxon>
        <taxon>Gammaproteobacteria</taxon>
        <taxon>Lysobacterales</taxon>
        <taxon>Rhodanobacteraceae</taxon>
        <taxon>Tahibacter</taxon>
    </lineage>
</organism>
<sequence length="120" mass="12720">MNDSNESSAAVQHGRGKSTKRANSAHPYPVVGEPFAAVQAPVQVCADTSPIQCVDESEMLLEAAKNIADLVAEQLADPDCQLSANTPQAAQCICGVMFLIEYARGFTAAVRRQLQGGDEQ</sequence>
<keyword evidence="3" id="KW-1185">Reference proteome</keyword>
<dbReference type="RefSeq" id="WP_255913572.1">
    <property type="nucleotide sequence ID" value="NZ_JANFQO010000006.1"/>
</dbReference>